<keyword evidence="2" id="KW-1185">Reference proteome</keyword>
<accession>A0A1X7C1L5</accession>
<dbReference type="RefSeq" id="WP_085096887.1">
    <property type="nucleotide sequence ID" value="NZ_FWZU01000001.1"/>
</dbReference>
<dbReference type="EMBL" id="FWZU01000001">
    <property type="protein sequence ID" value="SME88360.1"/>
    <property type="molecule type" value="Genomic_DNA"/>
</dbReference>
<reference evidence="2" key="1">
    <citation type="submission" date="2017-04" db="EMBL/GenBank/DDBJ databases">
        <authorList>
            <person name="Varghese N."/>
            <person name="Submissions S."/>
        </authorList>
    </citation>
    <scope>NUCLEOTIDE SEQUENCE [LARGE SCALE GENOMIC DNA]</scope>
    <source>
        <strain evidence="2">K3S</strain>
    </source>
</reference>
<proteinExistence type="predicted"/>
<dbReference type="Proteomes" id="UP000192906">
    <property type="component" value="Unassembled WGS sequence"/>
</dbReference>
<evidence type="ECO:0000313" key="1">
    <source>
        <dbReference type="EMBL" id="SME88360.1"/>
    </source>
</evidence>
<gene>
    <name evidence="1" type="ORF">SAMN06295933_0149</name>
</gene>
<protein>
    <submittedName>
        <fullName evidence="1">Mu-like prophage protein Com</fullName>
    </submittedName>
</protein>
<evidence type="ECO:0000313" key="2">
    <source>
        <dbReference type="Proteomes" id="UP000192906"/>
    </source>
</evidence>
<dbReference type="InterPro" id="IPR019294">
    <property type="entry name" value="Translation_reg_Com"/>
</dbReference>
<sequence length="39" mass="4433">MIDLRCPVCGRLLMKGQIVEVQVKCPKCKKLVKLSCNKE</sequence>
<organism evidence="1 2">
    <name type="scientific">Desulfovibrio gilichinskyi</name>
    <dbReference type="NCBI Taxonomy" id="1519643"/>
    <lineage>
        <taxon>Bacteria</taxon>
        <taxon>Pseudomonadati</taxon>
        <taxon>Thermodesulfobacteriota</taxon>
        <taxon>Desulfovibrionia</taxon>
        <taxon>Desulfovibrionales</taxon>
        <taxon>Desulfovibrionaceae</taxon>
        <taxon>Desulfovibrio</taxon>
    </lineage>
</organism>
<dbReference type="Pfam" id="PF10122">
    <property type="entry name" value="Zn_ribbon_Com"/>
    <property type="match status" value="1"/>
</dbReference>
<name>A0A1X7C1L5_9BACT</name>
<dbReference type="AlphaFoldDB" id="A0A1X7C1L5"/>
<dbReference type="STRING" id="1519643.SAMN06295933_0149"/>